<accession>A4BEY7</accession>
<evidence type="ECO:0000256" key="5">
    <source>
        <dbReference type="ARBA" id="ARBA00023136"/>
    </source>
</evidence>
<dbReference type="Pfam" id="PF03279">
    <property type="entry name" value="Lip_A_acyltrans"/>
    <property type="match status" value="1"/>
</dbReference>
<evidence type="ECO:0000256" key="2">
    <source>
        <dbReference type="ARBA" id="ARBA00022475"/>
    </source>
</evidence>
<keyword evidence="7" id="KW-1133">Transmembrane helix</keyword>
<keyword evidence="3" id="KW-0997">Cell inner membrane</keyword>
<dbReference type="CDD" id="cd07984">
    <property type="entry name" value="LPLAT_LABLAT-like"/>
    <property type="match status" value="1"/>
</dbReference>
<keyword evidence="7" id="KW-0812">Transmembrane</keyword>
<sequence>MGQGRTKRRFVKDQKDSQVTDKYRYWHFLAPKFWLTWLGIAGLHLLAWLPWRAKVATGKGLAHIIKRVAKSRYQTLQTNIRLCFPDLNPDEQNQLIEDALFSNVFGFIETAHAWCRGLSGVRIEVQGQEHLDAAEQDGRGILYMTAHWSFLDLGAAIIGTHLSAGTIYRKHDNPLFNYFMTRSREKHLAYTVARKDVKGMIRRLRQGEGLAYMPDQDFGPKRSIFVPFFGVPTATITMTSKLAEAGNAIVLPISGYRKGLSSTYVFRIDPPLAIPSGDEEQDTILWTQWLEGVVAQHPDQYLWLHKRFKTRPPGEPSVYAKNARESL</sequence>
<proteinExistence type="predicted"/>
<comment type="caution">
    <text evidence="8">The sequence shown here is derived from an EMBL/GenBank/DDBJ whole genome shotgun (WGS) entry which is preliminary data.</text>
</comment>
<keyword evidence="9" id="KW-1185">Reference proteome</keyword>
<dbReference type="PANTHER" id="PTHR30606:SF9">
    <property type="entry name" value="LIPID A BIOSYNTHESIS LAUROYLTRANSFERASE"/>
    <property type="match status" value="1"/>
</dbReference>
<evidence type="ECO:0000313" key="8">
    <source>
        <dbReference type="EMBL" id="EAR09322.1"/>
    </source>
</evidence>
<dbReference type="GO" id="GO:0009247">
    <property type="term" value="P:glycolipid biosynthetic process"/>
    <property type="evidence" value="ECO:0007669"/>
    <property type="project" value="UniProtKB-ARBA"/>
</dbReference>
<name>A4BEY7_9GAMM</name>
<evidence type="ECO:0000313" key="9">
    <source>
        <dbReference type="Proteomes" id="UP000005953"/>
    </source>
</evidence>
<dbReference type="EMBL" id="AAOE01000011">
    <property type="protein sequence ID" value="EAR09322.1"/>
    <property type="molecule type" value="Genomic_DNA"/>
</dbReference>
<keyword evidence="6 8" id="KW-0012">Acyltransferase</keyword>
<dbReference type="Proteomes" id="UP000005953">
    <property type="component" value="Unassembled WGS sequence"/>
</dbReference>
<keyword evidence="4 8" id="KW-0808">Transferase</keyword>
<dbReference type="GO" id="GO:0005886">
    <property type="term" value="C:plasma membrane"/>
    <property type="evidence" value="ECO:0007669"/>
    <property type="project" value="UniProtKB-SubCell"/>
</dbReference>
<evidence type="ECO:0000256" key="1">
    <source>
        <dbReference type="ARBA" id="ARBA00004533"/>
    </source>
</evidence>
<evidence type="ECO:0000256" key="7">
    <source>
        <dbReference type="SAM" id="Phobius"/>
    </source>
</evidence>
<dbReference type="HOGENOM" id="CLU_049421_1_0_6"/>
<reference evidence="8 9" key="1">
    <citation type="submission" date="2006-02" db="EMBL/GenBank/DDBJ databases">
        <authorList>
            <person name="Pinhassi J."/>
            <person name="Pedros-Alio C."/>
            <person name="Ferriera S."/>
            <person name="Johnson J."/>
            <person name="Kravitz S."/>
            <person name="Halpern A."/>
            <person name="Remington K."/>
            <person name="Beeson K."/>
            <person name="Tran B."/>
            <person name="Rogers Y.-H."/>
            <person name="Friedman R."/>
            <person name="Venter J.C."/>
        </authorList>
    </citation>
    <scope>NUCLEOTIDE SEQUENCE [LARGE SCALE GENOMIC DNA]</scope>
    <source>
        <strain evidence="8 9">MED297</strain>
    </source>
</reference>
<comment type="subcellular location">
    <subcellularLocation>
        <location evidence="1">Cell inner membrane</location>
    </subcellularLocation>
</comment>
<evidence type="ECO:0000256" key="4">
    <source>
        <dbReference type="ARBA" id="ARBA00022679"/>
    </source>
</evidence>
<dbReference type="InterPro" id="IPR004960">
    <property type="entry name" value="LipA_acyltrans"/>
</dbReference>
<dbReference type="PANTHER" id="PTHR30606">
    <property type="entry name" value="LIPID A BIOSYNTHESIS LAUROYL ACYLTRANSFERASE"/>
    <property type="match status" value="1"/>
</dbReference>
<evidence type="ECO:0000256" key="3">
    <source>
        <dbReference type="ARBA" id="ARBA00022519"/>
    </source>
</evidence>
<dbReference type="PIRSF" id="PIRSF026649">
    <property type="entry name" value="MsbB"/>
    <property type="match status" value="1"/>
</dbReference>
<dbReference type="STRING" id="314283.MED297_18578"/>
<organism evidence="8 9">
    <name type="scientific">Reinekea blandensis MED297</name>
    <dbReference type="NCBI Taxonomy" id="314283"/>
    <lineage>
        <taxon>Bacteria</taxon>
        <taxon>Pseudomonadati</taxon>
        <taxon>Pseudomonadota</taxon>
        <taxon>Gammaproteobacteria</taxon>
        <taxon>Oceanospirillales</taxon>
        <taxon>Saccharospirillaceae</taxon>
        <taxon>Reinekea</taxon>
    </lineage>
</organism>
<keyword evidence="2" id="KW-1003">Cell membrane</keyword>
<protein>
    <submittedName>
        <fullName evidence="8">Lipid A biosynthesis lauroyl acyltransferase</fullName>
        <ecNumber evidence="8">2.3.1.-</ecNumber>
    </submittedName>
</protein>
<gene>
    <name evidence="8" type="ORF">MED297_18578</name>
</gene>
<dbReference type="AlphaFoldDB" id="A4BEY7"/>
<dbReference type="EC" id="2.3.1.-" evidence="8"/>
<dbReference type="GO" id="GO:0016746">
    <property type="term" value="F:acyltransferase activity"/>
    <property type="evidence" value="ECO:0007669"/>
    <property type="project" value="UniProtKB-KW"/>
</dbReference>
<keyword evidence="5 7" id="KW-0472">Membrane</keyword>
<feature type="transmembrane region" description="Helical" evidence="7">
    <location>
        <begin position="33"/>
        <end position="51"/>
    </location>
</feature>
<evidence type="ECO:0000256" key="6">
    <source>
        <dbReference type="ARBA" id="ARBA00023315"/>
    </source>
</evidence>